<evidence type="ECO:0000313" key="5">
    <source>
        <dbReference type="EMBL" id="CCH46627.1"/>
    </source>
</evidence>
<dbReference type="SUPFAM" id="SSF51735">
    <property type="entry name" value="NAD(P)-binding Rossmann-fold domains"/>
    <property type="match status" value="1"/>
</dbReference>
<protein>
    <submittedName>
        <fullName evidence="5">3-oxoacyl-[acyl-carrier-protein] reductase</fullName>
        <ecNumber evidence="5">1.1.1.100</ecNumber>
    </submittedName>
</protein>
<evidence type="ECO:0000256" key="3">
    <source>
        <dbReference type="ARBA" id="ARBA00023002"/>
    </source>
</evidence>
<proteinExistence type="inferred from homology"/>
<dbReference type="HOGENOM" id="CLU_010194_2_9_1"/>
<dbReference type="STRING" id="1206466.K0KX54"/>
<evidence type="ECO:0000256" key="2">
    <source>
        <dbReference type="ARBA" id="ARBA00022857"/>
    </source>
</evidence>
<accession>K0KX54</accession>
<dbReference type="Pfam" id="PF00106">
    <property type="entry name" value="adh_short"/>
    <property type="match status" value="1"/>
</dbReference>
<dbReference type="GO" id="GO:0019433">
    <property type="term" value="P:triglyceride catabolic process"/>
    <property type="evidence" value="ECO:0007669"/>
    <property type="project" value="TreeGrafter"/>
</dbReference>
<dbReference type="PRINTS" id="PR00081">
    <property type="entry name" value="GDHRDH"/>
</dbReference>
<dbReference type="InterPro" id="IPR020904">
    <property type="entry name" value="Sc_DH/Rdtase_CS"/>
</dbReference>
<dbReference type="PRINTS" id="PR00080">
    <property type="entry name" value="SDRFAMILY"/>
</dbReference>
<gene>
    <name evidence="5" type="ORF">BN7_6222</name>
</gene>
<comment type="caution">
    <text evidence="5">The sequence shown here is derived from an EMBL/GenBank/DDBJ whole genome shotgun (WGS) entry which is preliminary data.</text>
</comment>
<name>K0KX54_WICCF</name>
<dbReference type="GO" id="GO:0004806">
    <property type="term" value="F:triacylglycerol lipase activity"/>
    <property type="evidence" value="ECO:0007669"/>
    <property type="project" value="TreeGrafter"/>
</dbReference>
<dbReference type="EMBL" id="CAIF01000257">
    <property type="protein sequence ID" value="CCH46627.1"/>
    <property type="molecule type" value="Genomic_DNA"/>
</dbReference>
<dbReference type="EC" id="1.1.1.100" evidence="5"/>
<dbReference type="InterPro" id="IPR036291">
    <property type="entry name" value="NAD(P)-bd_dom_sf"/>
</dbReference>
<dbReference type="GO" id="GO:0000140">
    <property type="term" value="F:acylglycerone-phosphate reductase (NADP+) activity"/>
    <property type="evidence" value="ECO:0007669"/>
    <property type="project" value="TreeGrafter"/>
</dbReference>
<reference evidence="5 6" key="1">
    <citation type="journal article" date="2012" name="Eukaryot. Cell">
        <title>Draft genome sequence of Wickerhamomyces ciferrii NRRL Y-1031 F-60-10.</title>
        <authorList>
            <person name="Schneider J."/>
            <person name="Andrea H."/>
            <person name="Blom J."/>
            <person name="Jaenicke S."/>
            <person name="Ruckert C."/>
            <person name="Schorsch C."/>
            <person name="Szczepanowski R."/>
            <person name="Farwick M."/>
            <person name="Goesmann A."/>
            <person name="Puhler A."/>
            <person name="Schaffer S."/>
            <person name="Tauch A."/>
            <person name="Kohler T."/>
            <person name="Brinkrolf K."/>
        </authorList>
    </citation>
    <scope>NUCLEOTIDE SEQUENCE [LARGE SCALE GENOMIC DNA]</scope>
    <source>
        <strain evidence="6">ATCC 14091 / BCRC 22168 / CBS 111 / JCM 3599 / NBRC 0793 / NRRL Y-1031 F-60-10</strain>
    </source>
</reference>
<evidence type="ECO:0000256" key="1">
    <source>
        <dbReference type="ARBA" id="ARBA00006484"/>
    </source>
</evidence>
<dbReference type="eggNOG" id="KOG1209">
    <property type="taxonomic scope" value="Eukaryota"/>
</dbReference>
<dbReference type="InterPro" id="IPR002347">
    <property type="entry name" value="SDR_fam"/>
</dbReference>
<comment type="similarity">
    <text evidence="1 4">Belongs to the short-chain dehydrogenases/reductases (SDR) family.</text>
</comment>
<dbReference type="PROSITE" id="PS00061">
    <property type="entry name" value="ADH_SHORT"/>
    <property type="match status" value="1"/>
</dbReference>
<dbReference type="PANTHER" id="PTHR44169">
    <property type="entry name" value="NADPH-DEPENDENT 1-ACYLDIHYDROXYACETONE PHOSPHATE REDUCTASE"/>
    <property type="match status" value="1"/>
</dbReference>
<organism evidence="5 6">
    <name type="scientific">Wickerhamomyces ciferrii (strain ATCC 14091 / BCRC 22168 / CBS 111 / JCM 3599 / NBRC 0793 / NRRL Y-1031 F-60-10)</name>
    <name type="common">Yeast</name>
    <name type="synonym">Pichia ciferrii</name>
    <dbReference type="NCBI Taxonomy" id="1206466"/>
    <lineage>
        <taxon>Eukaryota</taxon>
        <taxon>Fungi</taxon>
        <taxon>Dikarya</taxon>
        <taxon>Ascomycota</taxon>
        <taxon>Saccharomycotina</taxon>
        <taxon>Saccharomycetes</taxon>
        <taxon>Phaffomycetales</taxon>
        <taxon>Wickerhamomycetaceae</taxon>
        <taxon>Wickerhamomyces</taxon>
    </lineage>
</organism>
<dbReference type="Proteomes" id="UP000009328">
    <property type="component" value="Unassembled WGS sequence"/>
</dbReference>
<dbReference type="GO" id="GO:0004316">
    <property type="term" value="F:3-oxoacyl-[acyl-carrier-protein] reductase (NADPH) activity"/>
    <property type="evidence" value="ECO:0007669"/>
    <property type="project" value="UniProtKB-EC"/>
</dbReference>
<dbReference type="GO" id="GO:0006654">
    <property type="term" value="P:phosphatidic acid biosynthetic process"/>
    <property type="evidence" value="ECO:0007669"/>
    <property type="project" value="TreeGrafter"/>
</dbReference>
<dbReference type="GO" id="GO:0005783">
    <property type="term" value="C:endoplasmic reticulum"/>
    <property type="evidence" value="ECO:0007669"/>
    <property type="project" value="TreeGrafter"/>
</dbReference>
<dbReference type="Gene3D" id="3.40.50.720">
    <property type="entry name" value="NAD(P)-binding Rossmann-like Domain"/>
    <property type="match status" value="1"/>
</dbReference>
<sequence>MSQKVALITGTNSGIGHSLSLELNSRGYKVYATDYKFNEEILKEFANNNIETETLDVRSSQDIKKIHDLIQSKEGRLDLLYNNAGIVHISHCVDLIDEDIENLYEINLFGPMKITRQFTKLLVKSQGTVVFSGSVTKNIPVHSNSLYTSSKAALDQYVSVLQLELRNYNVKVLSVLGGYIKSNIYDTKQKNPIPIDSIYNFDQYNEAFSKRKQAFAKQESKKMETDVFVKRVLNQIENATLDTFRIFEGGHASRLYYTPFFISRSKLVNSMLDLFGLNFNYRDHLTETV</sequence>
<keyword evidence="6" id="KW-1185">Reference proteome</keyword>
<evidence type="ECO:0000313" key="6">
    <source>
        <dbReference type="Proteomes" id="UP000009328"/>
    </source>
</evidence>
<evidence type="ECO:0000256" key="4">
    <source>
        <dbReference type="RuleBase" id="RU000363"/>
    </source>
</evidence>
<keyword evidence="2" id="KW-0521">NADP</keyword>
<dbReference type="GO" id="GO:0005811">
    <property type="term" value="C:lipid droplet"/>
    <property type="evidence" value="ECO:0007669"/>
    <property type="project" value="TreeGrafter"/>
</dbReference>
<dbReference type="InParanoid" id="K0KX54"/>
<keyword evidence="3 5" id="KW-0560">Oxidoreductase</keyword>
<dbReference type="AlphaFoldDB" id="K0KX54"/>
<dbReference type="PANTHER" id="PTHR44169:SF6">
    <property type="entry name" value="NADPH-DEPENDENT 1-ACYLDIHYDROXYACETONE PHOSPHATE REDUCTASE"/>
    <property type="match status" value="1"/>
</dbReference>